<feature type="transmembrane region" description="Helical" evidence="1">
    <location>
        <begin position="48"/>
        <end position="67"/>
    </location>
</feature>
<gene>
    <name evidence="2" type="ORF">JEQ17_01790</name>
</gene>
<name>A0A7T7HZP2_9ACTN</name>
<feature type="transmembrane region" description="Helical" evidence="1">
    <location>
        <begin position="20"/>
        <end position="41"/>
    </location>
</feature>
<reference evidence="2 3" key="1">
    <citation type="submission" date="2020-12" db="EMBL/GenBank/DDBJ databases">
        <title>A novel species.</title>
        <authorList>
            <person name="Li K."/>
        </authorList>
    </citation>
    <scope>NUCLEOTIDE SEQUENCE [LARGE SCALE GENOMIC DNA]</scope>
    <source>
        <strain evidence="2 3">ZYC-3</strain>
    </source>
</reference>
<evidence type="ECO:0000256" key="1">
    <source>
        <dbReference type="SAM" id="Phobius"/>
    </source>
</evidence>
<proteinExistence type="predicted"/>
<keyword evidence="1" id="KW-0812">Transmembrane</keyword>
<dbReference type="Proteomes" id="UP000595636">
    <property type="component" value="Chromosome"/>
</dbReference>
<evidence type="ECO:0000313" key="2">
    <source>
        <dbReference type="EMBL" id="QQM38334.1"/>
    </source>
</evidence>
<organism evidence="2 3">
    <name type="scientific">Streptomyces liliifuscus</name>
    <dbReference type="NCBI Taxonomy" id="2797636"/>
    <lineage>
        <taxon>Bacteria</taxon>
        <taxon>Bacillati</taxon>
        <taxon>Actinomycetota</taxon>
        <taxon>Actinomycetes</taxon>
        <taxon>Kitasatosporales</taxon>
        <taxon>Streptomycetaceae</taxon>
        <taxon>Streptomyces</taxon>
    </lineage>
</organism>
<keyword evidence="1" id="KW-1133">Transmembrane helix</keyword>
<dbReference type="AlphaFoldDB" id="A0A7T7HZP2"/>
<protein>
    <submittedName>
        <fullName evidence="2">Uncharacterized protein</fullName>
    </submittedName>
</protein>
<sequence length="76" mass="8325">MTARSSLPAPVRVVLRLLSAVAWTVLGLLAYFVCQGMFGGYRQIHSQLLTTLGMIAIALTGGIAWIVDERRPHDDE</sequence>
<accession>A0A7T7HZP2</accession>
<dbReference type="KEGG" id="slf:JEQ17_01790"/>
<dbReference type="RefSeq" id="WP_200393503.1">
    <property type="nucleotide sequence ID" value="NZ_CP066831.1"/>
</dbReference>
<keyword evidence="1" id="KW-0472">Membrane</keyword>
<dbReference type="EMBL" id="CP066831">
    <property type="protein sequence ID" value="QQM38334.1"/>
    <property type="molecule type" value="Genomic_DNA"/>
</dbReference>
<keyword evidence="3" id="KW-1185">Reference proteome</keyword>
<evidence type="ECO:0000313" key="3">
    <source>
        <dbReference type="Proteomes" id="UP000595636"/>
    </source>
</evidence>